<feature type="active site" description="Proton acceptor; for dehydratase activity" evidence="48">
    <location>
        <position position="896"/>
    </location>
</feature>
<evidence type="ECO:0000256" key="37">
    <source>
        <dbReference type="ARBA" id="ARBA00048704"/>
    </source>
</evidence>
<dbReference type="PROSITE" id="PS52004">
    <property type="entry name" value="KS3_2"/>
    <property type="match status" value="1"/>
</dbReference>
<dbReference type="SMART" id="SM00829">
    <property type="entry name" value="PKS_ER"/>
    <property type="match status" value="1"/>
</dbReference>
<comment type="catalytic activity">
    <reaction evidence="9">
        <text>(3R)-hydroxydodecanoyl-[ACP] = (2E)-dodecenoyl-[ACP] + H2O</text>
        <dbReference type="Rhea" id="RHEA:41876"/>
        <dbReference type="Rhea" id="RHEA-COMP:9642"/>
        <dbReference type="Rhea" id="RHEA-COMP:9643"/>
        <dbReference type="ChEBI" id="CHEBI:15377"/>
        <dbReference type="ChEBI" id="CHEBI:78470"/>
        <dbReference type="ChEBI" id="CHEBI:78472"/>
    </reaction>
    <physiologicalReaction direction="left-to-right" evidence="9">
        <dbReference type="Rhea" id="RHEA:41877"/>
    </physiologicalReaction>
</comment>
<evidence type="ECO:0000259" key="50">
    <source>
        <dbReference type="PROSITE" id="PS52004"/>
    </source>
</evidence>
<evidence type="ECO:0000256" key="16">
    <source>
        <dbReference type="ARBA" id="ARBA00023402"/>
    </source>
</evidence>
<dbReference type="PANTHER" id="PTHR43775:SF23">
    <property type="entry name" value="FATTY ACID SYNTHASE 3"/>
    <property type="match status" value="1"/>
</dbReference>
<comment type="catalytic activity">
    <reaction evidence="35">
        <text>a 2,3-saturated acyl-[ACP] + NADP(+) = a (2E)-enoyl-[ACP] + NADPH + H(+)</text>
        <dbReference type="Rhea" id="RHEA:22564"/>
        <dbReference type="Rhea" id="RHEA-COMP:9925"/>
        <dbReference type="Rhea" id="RHEA-COMP:9926"/>
        <dbReference type="ChEBI" id="CHEBI:15378"/>
        <dbReference type="ChEBI" id="CHEBI:57783"/>
        <dbReference type="ChEBI" id="CHEBI:58349"/>
        <dbReference type="ChEBI" id="CHEBI:78784"/>
        <dbReference type="ChEBI" id="CHEBI:78785"/>
        <dbReference type="EC" id="1.3.1.39"/>
    </reaction>
    <physiologicalReaction direction="right-to-left" evidence="35">
        <dbReference type="Rhea" id="RHEA:22566"/>
    </physiologicalReaction>
</comment>
<evidence type="ECO:0000256" key="7">
    <source>
        <dbReference type="ARBA" id="ARBA00022990"/>
    </source>
</evidence>
<dbReference type="Gene3D" id="3.40.47.10">
    <property type="match status" value="1"/>
</dbReference>
<dbReference type="CDD" id="cd00833">
    <property type="entry name" value="PKS"/>
    <property type="match status" value="1"/>
</dbReference>
<dbReference type="GO" id="GO:0141148">
    <property type="term" value="F:enoyl-[acyl-carrier-protein] reductase (NADPH) activity"/>
    <property type="evidence" value="ECO:0007669"/>
    <property type="project" value="UniProtKB-EC"/>
</dbReference>
<comment type="catalytic activity">
    <reaction evidence="8">
        <text>(3R)-hydroxyoctanoyl-[ACP] = (2E)-octenoyl-[ACP] + H2O</text>
        <dbReference type="Rhea" id="RHEA:41844"/>
        <dbReference type="Rhea" id="RHEA-COMP:9634"/>
        <dbReference type="Rhea" id="RHEA-COMP:9635"/>
        <dbReference type="ChEBI" id="CHEBI:15377"/>
        <dbReference type="ChEBI" id="CHEBI:78461"/>
        <dbReference type="ChEBI" id="CHEBI:78462"/>
    </reaction>
    <physiologicalReaction direction="left-to-right" evidence="8">
        <dbReference type="Rhea" id="RHEA:41845"/>
    </physiologicalReaction>
</comment>
<dbReference type="SUPFAM" id="SSF55048">
    <property type="entry name" value="Probable ACP-binding domain of malonyl-CoA ACP transacylase"/>
    <property type="match status" value="1"/>
</dbReference>
<evidence type="ECO:0000256" key="47">
    <source>
        <dbReference type="ARBA" id="ARBA00049533"/>
    </source>
</evidence>
<dbReference type="Gene3D" id="3.30.70.3290">
    <property type="match status" value="1"/>
</dbReference>
<comment type="catalytic activity">
    <reaction evidence="42">
        <text>3-oxododecanoyl-[ACP] + NADPH + H(+) = (3R)-hydroxydodecanoyl-[ACP] + NADP(+)</text>
        <dbReference type="Rhea" id="RHEA:41872"/>
        <dbReference type="Rhea" id="RHEA-COMP:9641"/>
        <dbReference type="Rhea" id="RHEA-COMP:9642"/>
        <dbReference type="ChEBI" id="CHEBI:15378"/>
        <dbReference type="ChEBI" id="CHEBI:57783"/>
        <dbReference type="ChEBI" id="CHEBI:58349"/>
        <dbReference type="ChEBI" id="CHEBI:78469"/>
        <dbReference type="ChEBI" id="CHEBI:78470"/>
    </reaction>
    <physiologicalReaction direction="left-to-right" evidence="42">
        <dbReference type="Rhea" id="RHEA:41873"/>
    </physiologicalReaction>
</comment>
<evidence type="ECO:0000256" key="27">
    <source>
        <dbReference type="ARBA" id="ARBA00047953"/>
    </source>
</evidence>
<dbReference type="InterPro" id="IPR013968">
    <property type="entry name" value="PKS_KR"/>
</dbReference>
<comment type="catalytic activity">
    <reaction evidence="31">
        <text>tetradecanoyl-[ACP] + H2O = tetradecanoate + holo-[ACP] + H(+)</text>
        <dbReference type="Rhea" id="RHEA:30123"/>
        <dbReference type="Rhea" id="RHEA-COMP:9648"/>
        <dbReference type="Rhea" id="RHEA-COMP:9685"/>
        <dbReference type="ChEBI" id="CHEBI:15377"/>
        <dbReference type="ChEBI" id="CHEBI:15378"/>
        <dbReference type="ChEBI" id="CHEBI:30807"/>
        <dbReference type="ChEBI" id="CHEBI:64479"/>
        <dbReference type="ChEBI" id="CHEBI:78477"/>
        <dbReference type="EC" id="3.1.2.14"/>
    </reaction>
    <physiologicalReaction direction="left-to-right" evidence="31">
        <dbReference type="Rhea" id="RHEA:30124"/>
    </physiologicalReaction>
</comment>
<comment type="catalytic activity">
    <reaction evidence="36">
        <text>holo-[ACP] + acetyl-CoA = acetyl-[ACP] + CoA</text>
        <dbReference type="Rhea" id="RHEA:41788"/>
        <dbReference type="Rhea" id="RHEA-COMP:9621"/>
        <dbReference type="Rhea" id="RHEA-COMP:9685"/>
        <dbReference type="ChEBI" id="CHEBI:57287"/>
        <dbReference type="ChEBI" id="CHEBI:57288"/>
        <dbReference type="ChEBI" id="CHEBI:64479"/>
        <dbReference type="ChEBI" id="CHEBI:78446"/>
        <dbReference type="EC" id="2.3.1.38"/>
    </reaction>
    <physiologicalReaction direction="left-to-right" evidence="36">
        <dbReference type="Rhea" id="RHEA:41789"/>
    </physiologicalReaction>
</comment>
<feature type="domain" description="Carrier" evidence="49">
    <location>
        <begin position="2078"/>
        <end position="2157"/>
    </location>
</feature>
<evidence type="ECO:0000256" key="43">
    <source>
        <dbReference type="ARBA" id="ARBA00049414"/>
    </source>
</evidence>
<dbReference type="InterPro" id="IPR014030">
    <property type="entry name" value="Ketoacyl_synth_N"/>
</dbReference>
<dbReference type="PROSITE" id="PS52019">
    <property type="entry name" value="PKS_MFAS_DH"/>
    <property type="match status" value="1"/>
</dbReference>
<evidence type="ECO:0000256" key="40">
    <source>
        <dbReference type="ARBA" id="ARBA00049109"/>
    </source>
</evidence>
<dbReference type="CDD" id="cd08954">
    <property type="entry name" value="KR_1_FAS_SDR_x"/>
    <property type="match status" value="1"/>
</dbReference>
<dbReference type="InterPro" id="IPR014031">
    <property type="entry name" value="Ketoacyl_synth_C"/>
</dbReference>
<evidence type="ECO:0000256" key="9">
    <source>
        <dbReference type="ARBA" id="ARBA00023351"/>
    </source>
</evidence>
<dbReference type="InterPro" id="IPR001227">
    <property type="entry name" value="Ac_transferase_dom_sf"/>
</dbReference>
<dbReference type="Pfam" id="PF00550">
    <property type="entry name" value="PP-binding"/>
    <property type="match status" value="1"/>
</dbReference>
<evidence type="ECO:0000256" key="20">
    <source>
        <dbReference type="ARBA" id="ARBA00047400"/>
    </source>
</evidence>
<accession>A0A151JRB8</accession>
<comment type="pathway">
    <text evidence="1">Lipid metabolism.</text>
</comment>
<feature type="domain" description="PKS/mFAS DH" evidence="51">
    <location>
        <begin position="859"/>
        <end position="1134"/>
    </location>
</feature>
<keyword evidence="7" id="KW-0007">Acetylation</keyword>
<comment type="catalytic activity">
    <reaction evidence="46">
        <text>(2E)-decenoyl-[ACP] + NADPH + H(+) = decanoyl-[ACP] + NADP(+)</text>
        <dbReference type="Rhea" id="RHEA:41864"/>
        <dbReference type="Rhea" id="RHEA-COMP:9639"/>
        <dbReference type="Rhea" id="RHEA-COMP:9640"/>
        <dbReference type="ChEBI" id="CHEBI:15378"/>
        <dbReference type="ChEBI" id="CHEBI:57783"/>
        <dbReference type="ChEBI" id="CHEBI:58349"/>
        <dbReference type="ChEBI" id="CHEBI:78467"/>
        <dbReference type="ChEBI" id="CHEBI:78468"/>
    </reaction>
    <physiologicalReaction direction="left-to-right" evidence="46">
        <dbReference type="Rhea" id="RHEA:41865"/>
    </physiologicalReaction>
</comment>
<comment type="catalytic activity">
    <reaction evidence="44">
        <text>3-oxooctanoyl-[ACP] + NADPH + H(+) = (3R)-hydroxyoctanoyl-[ACP] + NADP(+)</text>
        <dbReference type="Rhea" id="RHEA:41840"/>
        <dbReference type="Rhea" id="RHEA-COMP:9633"/>
        <dbReference type="Rhea" id="RHEA-COMP:9634"/>
        <dbReference type="ChEBI" id="CHEBI:15378"/>
        <dbReference type="ChEBI" id="CHEBI:57783"/>
        <dbReference type="ChEBI" id="CHEBI:58349"/>
        <dbReference type="ChEBI" id="CHEBI:78460"/>
        <dbReference type="ChEBI" id="CHEBI:78461"/>
    </reaction>
    <physiologicalReaction direction="left-to-right" evidence="44">
        <dbReference type="Rhea" id="RHEA:41841"/>
    </physiologicalReaction>
</comment>
<evidence type="ECO:0000256" key="19">
    <source>
        <dbReference type="ARBA" id="ARBA00047394"/>
    </source>
</evidence>
<evidence type="ECO:0000256" key="30">
    <source>
        <dbReference type="ARBA" id="ARBA00048281"/>
    </source>
</evidence>
<comment type="catalytic activity">
    <reaction evidence="27">
        <text>3-oxobutanoyl-[ACP] + NADPH + H(+) = (3R)-hydroxybutanoyl-[ACP] + NADP(+)</text>
        <dbReference type="Rhea" id="RHEA:41804"/>
        <dbReference type="Rhea" id="RHEA-COMP:9625"/>
        <dbReference type="Rhea" id="RHEA-COMP:9626"/>
        <dbReference type="ChEBI" id="CHEBI:15378"/>
        <dbReference type="ChEBI" id="CHEBI:57783"/>
        <dbReference type="ChEBI" id="CHEBI:58349"/>
        <dbReference type="ChEBI" id="CHEBI:78450"/>
        <dbReference type="ChEBI" id="CHEBI:78451"/>
    </reaction>
    <physiologicalReaction direction="left-to-right" evidence="27">
        <dbReference type="Rhea" id="RHEA:41805"/>
    </physiologicalReaction>
</comment>
<evidence type="ECO:0000256" key="48">
    <source>
        <dbReference type="PROSITE-ProRule" id="PRU01363"/>
    </source>
</evidence>
<evidence type="ECO:0000256" key="29">
    <source>
        <dbReference type="ARBA" id="ARBA00048051"/>
    </source>
</evidence>
<dbReference type="InterPro" id="IPR029058">
    <property type="entry name" value="AB_hydrolase_fold"/>
</dbReference>
<evidence type="ECO:0000256" key="28">
    <source>
        <dbReference type="ARBA" id="ARBA00047961"/>
    </source>
</evidence>
<comment type="catalytic activity">
    <reaction evidence="10">
        <text>(3R)-hydroxyhexanoyl-[ACP] = (2E)-hexenoyl-[ACP] + H2O</text>
        <dbReference type="Rhea" id="RHEA:41828"/>
        <dbReference type="Rhea" id="RHEA-COMP:9630"/>
        <dbReference type="Rhea" id="RHEA-COMP:9631"/>
        <dbReference type="ChEBI" id="CHEBI:15377"/>
        <dbReference type="ChEBI" id="CHEBI:78457"/>
        <dbReference type="ChEBI" id="CHEBI:78458"/>
    </reaction>
    <physiologicalReaction direction="left-to-right" evidence="10">
        <dbReference type="Rhea" id="RHEA:41829"/>
    </physiologicalReaction>
</comment>
<dbReference type="Pfam" id="PF00975">
    <property type="entry name" value="Thioesterase"/>
    <property type="match status" value="1"/>
</dbReference>
<dbReference type="SUPFAM" id="SSF50129">
    <property type="entry name" value="GroES-like"/>
    <property type="match status" value="1"/>
</dbReference>
<comment type="catalytic activity">
    <reaction evidence="34">
        <text>3-oxohexanoyl-[ACP] + NADPH + H(+) = (3R)-hydroxyhexanoyl-[ACP] + NADP(+)</text>
        <dbReference type="Rhea" id="RHEA:41824"/>
        <dbReference type="Rhea" id="RHEA-COMP:9629"/>
        <dbReference type="Rhea" id="RHEA-COMP:9630"/>
        <dbReference type="ChEBI" id="CHEBI:15378"/>
        <dbReference type="ChEBI" id="CHEBI:57783"/>
        <dbReference type="ChEBI" id="CHEBI:58349"/>
        <dbReference type="ChEBI" id="CHEBI:78456"/>
        <dbReference type="ChEBI" id="CHEBI:78457"/>
    </reaction>
    <physiologicalReaction direction="left-to-right" evidence="34">
        <dbReference type="Rhea" id="RHEA:41825"/>
    </physiologicalReaction>
</comment>
<organism evidence="52 53">
    <name type="scientific">Trachymyrmex cornetzi</name>
    <dbReference type="NCBI Taxonomy" id="471704"/>
    <lineage>
        <taxon>Eukaryota</taxon>
        <taxon>Metazoa</taxon>
        <taxon>Ecdysozoa</taxon>
        <taxon>Arthropoda</taxon>
        <taxon>Hexapoda</taxon>
        <taxon>Insecta</taxon>
        <taxon>Pterygota</taxon>
        <taxon>Neoptera</taxon>
        <taxon>Endopterygota</taxon>
        <taxon>Hymenoptera</taxon>
        <taxon>Apocrita</taxon>
        <taxon>Aculeata</taxon>
        <taxon>Formicoidea</taxon>
        <taxon>Formicidae</taxon>
        <taxon>Myrmicinae</taxon>
        <taxon>Trachymyrmex</taxon>
    </lineage>
</organism>
<evidence type="ECO:0000256" key="36">
    <source>
        <dbReference type="ARBA" id="ARBA00048691"/>
    </source>
</evidence>
<evidence type="ECO:0000256" key="14">
    <source>
        <dbReference type="ARBA" id="ARBA00023399"/>
    </source>
</evidence>
<comment type="catalytic activity">
    <reaction evidence="22">
        <text>tetradecanoyl-[ACP] + malonyl-[ACP] + H(+) = 3-oxohexadecanoyl-[ACP] + holo-[ACP] + CO2</text>
        <dbReference type="Rhea" id="RHEA:41900"/>
        <dbReference type="Rhea" id="RHEA-COMP:9623"/>
        <dbReference type="Rhea" id="RHEA-COMP:9648"/>
        <dbReference type="Rhea" id="RHEA-COMP:9649"/>
        <dbReference type="Rhea" id="RHEA-COMP:9685"/>
        <dbReference type="ChEBI" id="CHEBI:15378"/>
        <dbReference type="ChEBI" id="CHEBI:16526"/>
        <dbReference type="ChEBI" id="CHEBI:64479"/>
        <dbReference type="ChEBI" id="CHEBI:78449"/>
        <dbReference type="ChEBI" id="CHEBI:78477"/>
        <dbReference type="ChEBI" id="CHEBI:78478"/>
    </reaction>
    <physiologicalReaction direction="left-to-right" evidence="22">
        <dbReference type="Rhea" id="RHEA:41901"/>
    </physiologicalReaction>
</comment>
<dbReference type="SUPFAM" id="SSF47336">
    <property type="entry name" value="ACP-like"/>
    <property type="match status" value="1"/>
</dbReference>
<dbReference type="InterPro" id="IPR057326">
    <property type="entry name" value="KR_dom"/>
</dbReference>
<comment type="catalytic activity">
    <reaction evidence="30">
        <text>(2E)-dodecenoyl-[ACP] + NADPH + H(+) = dodecanoyl-[ACP] + NADP(+)</text>
        <dbReference type="Rhea" id="RHEA:41880"/>
        <dbReference type="Rhea" id="RHEA-COMP:9643"/>
        <dbReference type="Rhea" id="RHEA-COMP:9644"/>
        <dbReference type="ChEBI" id="CHEBI:15378"/>
        <dbReference type="ChEBI" id="CHEBI:57783"/>
        <dbReference type="ChEBI" id="CHEBI:58349"/>
        <dbReference type="ChEBI" id="CHEBI:65264"/>
        <dbReference type="ChEBI" id="CHEBI:78472"/>
    </reaction>
    <physiologicalReaction direction="left-to-right" evidence="30">
        <dbReference type="Rhea" id="RHEA:41881"/>
    </physiologicalReaction>
</comment>
<dbReference type="Gene3D" id="3.10.129.110">
    <property type="entry name" value="Polyketide synthase dehydratase"/>
    <property type="match status" value="1"/>
</dbReference>
<dbReference type="Pfam" id="PF00109">
    <property type="entry name" value="ketoacyl-synt"/>
    <property type="match status" value="1"/>
</dbReference>
<evidence type="ECO:0000256" key="18">
    <source>
        <dbReference type="ARBA" id="ARBA00047300"/>
    </source>
</evidence>
<dbReference type="Pfam" id="PF16197">
    <property type="entry name" value="KAsynt_C_assoc"/>
    <property type="match status" value="1"/>
</dbReference>
<comment type="catalytic activity">
    <reaction evidence="32">
        <text>(2E)-octenoyl-[ACP] + NADPH + H(+) = octanoyl-[ACP] + NADP(+)</text>
        <dbReference type="Rhea" id="RHEA:41848"/>
        <dbReference type="Rhea" id="RHEA-COMP:9635"/>
        <dbReference type="Rhea" id="RHEA-COMP:9636"/>
        <dbReference type="ChEBI" id="CHEBI:15378"/>
        <dbReference type="ChEBI" id="CHEBI:57783"/>
        <dbReference type="ChEBI" id="CHEBI:58349"/>
        <dbReference type="ChEBI" id="CHEBI:78462"/>
        <dbReference type="ChEBI" id="CHEBI:78463"/>
    </reaction>
    <physiologicalReaction direction="left-to-right" evidence="32">
        <dbReference type="Rhea" id="RHEA:41849"/>
    </physiologicalReaction>
</comment>
<evidence type="ECO:0000256" key="10">
    <source>
        <dbReference type="ARBA" id="ARBA00023373"/>
    </source>
</evidence>
<dbReference type="GO" id="GO:0019171">
    <property type="term" value="F:(3R)-hydroxyacyl-[acyl-carrier-protein] dehydratase activity"/>
    <property type="evidence" value="ECO:0007669"/>
    <property type="project" value="UniProtKB-EC"/>
</dbReference>
<comment type="catalytic activity">
    <reaction evidence="47">
        <text>octanoyl-[ACP] + malonyl-[ACP] + H(+) = 3-oxodecanoyl-[ACP] + holo-[ACP] + CO2</text>
        <dbReference type="Rhea" id="RHEA:41852"/>
        <dbReference type="Rhea" id="RHEA-COMP:9623"/>
        <dbReference type="Rhea" id="RHEA-COMP:9636"/>
        <dbReference type="Rhea" id="RHEA-COMP:9637"/>
        <dbReference type="Rhea" id="RHEA-COMP:9685"/>
        <dbReference type="ChEBI" id="CHEBI:15378"/>
        <dbReference type="ChEBI" id="CHEBI:16526"/>
        <dbReference type="ChEBI" id="CHEBI:64479"/>
        <dbReference type="ChEBI" id="CHEBI:78449"/>
        <dbReference type="ChEBI" id="CHEBI:78463"/>
        <dbReference type="ChEBI" id="CHEBI:78464"/>
    </reaction>
    <physiologicalReaction direction="left-to-right" evidence="47">
        <dbReference type="Rhea" id="RHEA:41853"/>
    </physiologicalReaction>
</comment>
<reference evidence="52 53" key="1">
    <citation type="submission" date="2015-09" db="EMBL/GenBank/DDBJ databases">
        <title>Trachymyrmex cornetzi WGS genome.</title>
        <authorList>
            <person name="Nygaard S."/>
            <person name="Hu H."/>
            <person name="Boomsma J."/>
            <person name="Zhang G."/>
        </authorList>
    </citation>
    <scope>NUCLEOTIDE SEQUENCE [LARGE SCALE GENOMIC DNA]</scope>
    <source>
        <strain evidence="52">Tcor2-1</strain>
        <tissue evidence="52">Whole body</tissue>
    </source>
</reference>
<keyword evidence="5" id="KW-0702">S-nitrosylation</keyword>
<comment type="catalytic activity">
    <reaction evidence="28">
        <text>acetyl-[ACP] + malonyl-[ACP] + H(+) = 3-oxobutanoyl-[ACP] + holo-[ACP] + CO2</text>
        <dbReference type="Rhea" id="RHEA:41800"/>
        <dbReference type="Rhea" id="RHEA-COMP:9621"/>
        <dbReference type="Rhea" id="RHEA-COMP:9623"/>
        <dbReference type="Rhea" id="RHEA-COMP:9625"/>
        <dbReference type="Rhea" id="RHEA-COMP:9685"/>
        <dbReference type="ChEBI" id="CHEBI:15378"/>
        <dbReference type="ChEBI" id="CHEBI:16526"/>
        <dbReference type="ChEBI" id="CHEBI:64479"/>
        <dbReference type="ChEBI" id="CHEBI:78446"/>
        <dbReference type="ChEBI" id="CHEBI:78449"/>
        <dbReference type="ChEBI" id="CHEBI:78450"/>
    </reaction>
    <physiologicalReaction direction="left-to-right" evidence="28">
        <dbReference type="Rhea" id="RHEA:41801"/>
    </physiologicalReaction>
</comment>
<evidence type="ECO:0000256" key="13">
    <source>
        <dbReference type="ARBA" id="ARBA00023398"/>
    </source>
</evidence>
<evidence type="ECO:0000256" key="22">
    <source>
        <dbReference type="ARBA" id="ARBA00047451"/>
    </source>
</evidence>
<dbReference type="Pfam" id="PF02801">
    <property type="entry name" value="Ketoacyl-synt_C"/>
    <property type="match status" value="1"/>
</dbReference>
<dbReference type="InterPro" id="IPR016036">
    <property type="entry name" value="Malonyl_transacylase_ACP-bd"/>
</dbReference>
<comment type="catalytic activity">
    <reaction evidence="26">
        <text>(2E)-hexenoyl-[ACP] + NADPH + H(+) = hexanoyl-[ACP] + NADP(+)</text>
        <dbReference type="Rhea" id="RHEA:41832"/>
        <dbReference type="Rhea" id="RHEA-COMP:9631"/>
        <dbReference type="Rhea" id="RHEA-COMP:9632"/>
        <dbReference type="ChEBI" id="CHEBI:15378"/>
        <dbReference type="ChEBI" id="CHEBI:57783"/>
        <dbReference type="ChEBI" id="CHEBI:58349"/>
        <dbReference type="ChEBI" id="CHEBI:78458"/>
        <dbReference type="ChEBI" id="CHEBI:78459"/>
    </reaction>
    <physiologicalReaction direction="left-to-right" evidence="26">
        <dbReference type="Rhea" id="RHEA:41833"/>
    </physiologicalReaction>
</comment>
<comment type="catalytic activity">
    <reaction evidence="24">
        <text>dodecanoyl-[ACP] + malonyl-[ACP] + H(+) = 3-oxotetradecanoyl-[ACP] + holo-[ACP] + CO2</text>
        <dbReference type="Rhea" id="RHEA:41884"/>
        <dbReference type="Rhea" id="RHEA-COMP:9623"/>
        <dbReference type="Rhea" id="RHEA-COMP:9644"/>
        <dbReference type="Rhea" id="RHEA-COMP:9645"/>
        <dbReference type="Rhea" id="RHEA-COMP:9685"/>
        <dbReference type="ChEBI" id="CHEBI:15378"/>
        <dbReference type="ChEBI" id="CHEBI:16526"/>
        <dbReference type="ChEBI" id="CHEBI:64479"/>
        <dbReference type="ChEBI" id="CHEBI:65264"/>
        <dbReference type="ChEBI" id="CHEBI:78449"/>
        <dbReference type="ChEBI" id="CHEBI:78473"/>
    </reaction>
    <physiologicalReaction direction="left-to-right" evidence="24">
        <dbReference type="Rhea" id="RHEA:41885"/>
    </physiologicalReaction>
</comment>
<sequence length="2475" mass="278309">TMTTRKLFTKGYKTPEPGEEIVISGIAGRFPESKNVEEFKNNLLNKVDMVTDDDRRWKLDHPDIPQRTGKINDVNKFDALFFGVHFKQAHTMDPMCRILLEHAYEAIIDAGVNPKQLRGSRTGVFVGACFSESEKTWFYEKLQVNGFGITGCSRAMLANRISYWLGATGPSYTLDSACSSSLIALEHAYRCLQDNQCDAALVGGSNLCLHPYVSLQFSRLGVLSPDGRSKSFDADANGYARSEAISVIYLQKAKNAKRIYATVVYGKTNCDGYKEQGITFPSSTMQARLLEDCYKDCNIPLNDVYYIECHGTGTKVGDPEELHAIEKVFFEKDRPTPLLIGSVKSNMGHAEPASGLSQIAKVIVAMESGIIPCNLHFNRPREGLKALEDGRMKVVTESIPWEGTYSGISSFGFGGANCHIVLKSHPKNKINNGAPSDDLPRLVTVSGRTEDSVKVFLDDIERHPVDTEYIRLLHDIHNDDIQGHLYRGYTIVGSKAEHSIREVENYLGTARPLWFVFSGMGSQWPGMGIELMRFPVFAEAVKKCDAVLRPRGVDIINILTNKDKTIFDNILHSFVGIAAVQIGLVDLLTSVGIVPDNIIGHSVGELGCAYADGCFTAEQMILSSYSRGLASIETKVIYGSMAAVGLGYEDIKDMCPPDIEVACHNASDSSTISGPAESMKEFVAQLQAKQIFAKEVPCSNIPYHSRYIASAGPKLLAYLNEIIPQSKPRSRKWLSTSVPRNKWSTAAAKLSSAEYHTNNLLNPVLFEETARMIPKDAVTIEIAPHALLQAILRRSLGSGVTNIGLTQRGHRDNVEVVLQGLGKLYNAGVQPDIAKLFPPVEYPVSRGTPMIAPSIRWEHTDDWYVTAFKLQKKVTSGERTLTMNITDENFEYMNGHVIDGKNLIPAMGYLAMVWETMGTLQEEMYTELSVVFEDVIFMRATHIPKEGNIELTVMVQKGTGRFEISESSTPIVTGLIRVVKNPTQEKVPANLLPEDDDEEEVLTTKDIYKELGLRGYQYSGIFRSLKSASLSGNKGHIAWMSNWVTFLDNMLQIMILGMNTKGLYVPTKIRKIVIDTKLHQQEVRNFDPENNRKFIFLKFTNIYFAKFAFIKRLTIIFLNLYNVYYARVLESNRFLIVDRIYMIFIHLFILKYRKFLVVEFPVRVYKEWETIISGGVEIRGVQATAIPRRLRTDDAILEEYKFVAYRDRAQVSLKEAIRLSTQIALEYHQTVHIKTIELIDDSDKVTMDELASPILTEILGDLPLIQAKVHLSAPSNRFDYSLFPNVIALDINKVSKQDNVMLAVGIGLLSRNKDHQLEKILLKMKNSGFVLTRERSKLENLSTLSKQGLDVILEKSIGEETIVLLKKKQQMVRKTEVVHVNNNEFTWLEKLNSFMNIESETNDMRIILVSEAELESGLLGFVNCLRKEPGGEIIRSVLIQDTEAPKFSLQNPLYSEQLQLDLPINILKPGKVWGSYRHQPLPSLQPKLVRHAYVDQMVPGDLSSLRWIEGSIRPDTNQKNLVHVVYSALNFKDIMFTTGKLVLDTTMLWDGINELPIGYEYAGIDTTGRRVMGLCYRRGLTNNIIKSDNLFWYVPDNWSLEDAATVPSVYATCYMALYQRGEMKKDDKVLIHSGTGGIGQAAIHLALREGCEVFTTVGTPEKRKFIREMFPSIPDDHIYSSRNTNFEQMILQRTNGEGVDIVLNSLAEEKLQASVRCLAIGGRFLEIGKVDLAANNSLGMMIFLKEVSFHGVMFDHLLSSSFGLKDEKLEEEKAELHNLVNEGLKSGAIKPLVRKVFEKDELEMAFRYMTTGKHIGKILLKIGDEKKILEKKPILADPRYYCDSNKTYLILGGLGGFGLELADWLILRGAKNIVLTSRTGIKNGYQRKKVELWKSYGVNVLIITGADASNRKDCEFILNSAEKQGSVDAIFNLAVVLKDYICKNQTSESFEESFRAKAWATKMLDELSRKLCPHLQQFVVFSSVSCGRGNAGQTNYGMANSIMERICERRAANGLPGLAIQWGAIGEVGLVAEWHDNNKELVIGGTLQQMVSSCLEKLEIFLLQNRPVVSSMVVAEKRVGAYGAADIVEAVINIMNMKNKTVAQNISLAELGMDSMMAVEIKQTLEREYDIFLTAQDIRNLNFAKLMEMRDKDLERQKAQNPETNEETTELSGIQLLLQILYNVDLPTETCMELQTRMDPRKIKVFLLPSIQGCGQIFNALASKIRPFATVLQYGLENTMSIPEYADHLLTYVLPKAEEQRGFAIVGYSYGSLIALELVKRLEKHGLSGRLVLIDGAPELLKTMLEQFLPATTEEELQNNILLSIMDTVQSASSGKLLLDLNKYTTWEEKLNVFFSHVPDKISITEIQKKLYTNIYMHILALRKYDWSSLGWIRSPITLLRPTKSSVDMTEEDYGLYKITRDKINVHYVEGNHVTMLDSDKVIAAINGESLQDPKEFRKLLTEDRPFEETERTRV</sequence>
<feature type="region of interest" description="N-terminal hotdog fold" evidence="48">
    <location>
        <begin position="859"/>
        <end position="985"/>
    </location>
</feature>
<evidence type="ECO:0000313" key="52">
    <source>
        <dbReference type="EMBL" id="KYN29892.1"/>
    </source>
</evidence>
<evidence type="ECO:0000256" key="45">
    <source>
        <dbReference type="ARBA" id="ARBA00049449"/>
    </source>
</evidence>
<keyword evidence="6" id="KW-0663">Pyridoxal phosphate</keyword>
<dbReference type="Gene3D" id="1.10.1200.10">
    <property type="entry name" value="ACP-like"/>
    <property type="match status" value="1"/>
</dbReference>
<evidence type="ECO:0000256" key="12">
    <source>
        <dbReference type="ARBA" id="ARBA00023394"/>
    </source>
</evidence>
<feature type="active site" description="Proton donor; for dehydratase activity" evidence="48">
    <location>
        <position position="1048"/>
    </location>
</feature>
<dbReference type="PROSITE" id="PS50075">
    <property type="entry name" value="CARRIER"/>
    <property type="match status" value="1"/>
</dbReference>
<comment type="catalytic activity">
    <reaction evidence="33">
        <text>a fatty acyl-[ACP] + malonyl-[ACP] + H(+) = a 3-oxoacyl-[ACP] + holo-[ACP] + CO2</text>
        <dbReference type="Rhea" id="RHEA:22836"/>
        <dbReference type="Rhea" id="RHEA-COMP:9623"/>
        <dbReference type="Rhea" id="RHEA-COMP:9685"/>
        <dbReference type="Rhea" id="RHEA-COMP:9916"/>
        <dbReference type="Rhea" id="RHEA-COMP:14125"/>
        <dbReference type="ChEBI" id="CHEBI:15378"/>
        <dbReference type="ChEBI" id="CHEBI:16526"/>
        <dbReference type="ChEBI" id="CHEBI:64479"/>
        <dbReference type="ChEBI" id="CHEBI:78449"/>
        <dbReference type="ChEBI" id="CHEBI:78776"/>
        <dbReference type="ChEBI" id="CHEBI:138651"/>
        <dbReference type="EC" id="2.3.1.41"/>
    </reaction>
    <physiologicalReaction direction="left-to-right" evidence="33">
        <dbReference type="Rhea" id="RHEA:22837"/>
    </physiologicalReaction>
</comment>
<evidence type="ECO:0000256" key="1">
    <source>
        <dbReference type="ARBA" id="ARBA00005189"/>
    </source>
</evidence>
<dbReference type="CDD" id="cd05195">
    <property type="entry name" value="enoyl_red"/>
    <property type="match status" value="1"/>
</dbReference>
<dbReference type="SUPFAM" id="SSF51735">
    <property type="entry name" value="NAD(P)-binding Rossmann-fold domains"/>
    <property type="match status" value="2"/>
</dbReference>
<dbReference type="InterPro" id="IPR011032">
    <property type="entry name" value="GroES-like_sf"/>
</dbReference>
<comment type="catalytic activity">
    <reaction evidence="41">
        <text>(2E)-tetradecenoyl-[ACP] + NADPH + H(+) = tetradecanoyl-[ACP] + NADP(+)</text>
        <dbReference type="Rhea" id="RHEA:41896"/>
        <dbReference type="Rhea" id="RHEA-COMP:9647"/>
        <dbReference type="Rhea" id="RHEA-COMP:9648"/>
        <dbReference type="ChEBI" id="CHEBI:15378"/>
        <dbReference type="ChEBI" id="CHEBI:57783"/>
        <dbReference type="ChEBI" id="CHEBI:58349"/>
        <dbReference type="ChEBI" id="CHEBI:78475"/>
        <dbReference type="ChEBI" id="CHEBI:78477"/>
    </reaction>
    <physiologicalReaction direction="left-to-right" evidence="41">
        <dbReference type="Rhea" id="RHEA:41897"/>
    </physiologicalReaction>
</comment>
<comment type="catalytic activity">
    <reaction evidence="18">
        <text>3-oxooctadecanoyl-[ACP] + NADPH + H(+) = (3R)-hydroxyoctadecanoyl-[ACP] + NADP(+)</text>
        <dbReference type="Rhea" id="RHEA:41920"/>
        <dbReference type="Rhea" id="RHEA-COMP:9653"/>
        <dbReference type="Rhea" id="RHEA-COMP:9654"/>
        <dbReference type="ChEBI" id="CHEBI:15378"/>
        <dbReference type="ChEBI" id="CHEBI:57783"/>
        <dbReference type="ChEBI" id="CHEBI:58349"/>
        <dbReference type="ChEBI" id="CHEBI:78487"/>
        <dbReference type="ChEBI" id="CHEBI:78488"/>
    </reaction>
    <physiologicalReaction direction="left-to-right" evidence="18">
        <dbReference type="Rhea" id="RHEA:41921"/>
    </physiologicalReaction>
</comment>
<dbReference type="Pfam" id="PF21149">
    <property type="entry name" value="FAS_pseudo-KR"/>
    <property type="match status" value="1"/>
</dbReference>
<evidence type="ECO:0000256" key="21">
    <source>
        <dbReference type="ARBA" id="ARBA00047440"/>
    </source>
</evidence>
<dbReference type="InterPro" id="IPR049900">
    <property type="entry name" value="PKS_mFAS_DH"/>
</dbReference>
<evidence type="ECO:0000256" key="35">
    <source>
        <dbReference type="ARBA" id="ARBA00048650"/>
    </source>
</evidence>
<comment type="catalytic activity">
    <reaction evidence="12">
        <text>a (3R)-hydroxyacyl-[ACP] = a (2E)-enoyl-[ACP] + H2O</text>
        <dbReference type="Rhea" id="RHEA:13097"/>
        <dbReference type="Rhea" id="RHEA-COMP:9925"/>
        <dbReference type="Rhea" id="RHEA-COMP:9945"/>
        <dbReference type="ChEBI" id="CHEBI:15377"/>
        <dbReference type="ChEBI" id="CHEBI:78784"/>
        <dbReference type="ChEBI" id="CHEBI:78827"/>
        <dbReference type="EC" id="4.2.1.59"/>
    </reaction>
    <physiologicalReaction direction="left-to-right" evidence="12">
        <dbReference type="Rhea" id="RHEA:13098"/>
    </physiologicalReaction>
</comment>
<dbReference type="GO" id="GO:0004313">
    <property type="term" value="F:[acyl-carrier-protein] S-acetyltransferase activity"/>
    <property type="evidence" value="ECO:0007669"/>
    <property type="project" value="UniProtKB-EC"/>
</dbReference>
<evidence type="ECO:0000256" key="46">
    <source>
        <dbReference type="ARBA" id="ARBA00049521"/>
    </source>
</evidence>
<dbReference type="GO" id="GO:0006633">
    <property type="term" value="P:fatty acid biosynthetic process"/>
    <property type="evidence" value="ECO:0007669"/>
    <property type="project" value="UniProtKB-UniPathway"/>
</dbReference>
<dbReference type="InterPro" id="IPR016039">
    <property type="entry name" value="Thiolase-like"/>
</dbReference>
<dbReference type="InterPro" id="IPR036291">
    <property type="entry name" value="NAD(P)-bd_dom_sf"/>
</dbReference>
<dbReference type="GO" id="GO:0004312">
    <property type="term" value="F:fatty acid synthase activity"/>
    <property type="evidence" value="ECO:0007669"/>
    <property type="project" value="TreeGrafter"/>
</dbReference>
<dbReference type="SUPFAM" id="SSF52151">
    <property type="entry name" value="FabD/lysophospholipase-like"/>
    <property type="match status" value="1"/>
</dbReference>
<evidence type="ECO:0000256" key="39">
    <source>
        <dbReference type="ARBA" id="ARBA00049019"/>
    </source>
</evidence>
<dbReference type="InterPro" id="IPR042104">
    <property type="entry name" value="PKS_dehydratase_sf"/>
</dbReference>
<evidence type="ECO:0000259" key="51">
    <source>
        <dbReference type="PROSITE" id="PS52019"/>
    </source>
</evidence>
<comment type="catalytic activity">
    <reaction evidence="29">
        <text>hexadecanoyl-[ACP] + malonyl-[ACP] + H(+) = 3-oxooctadecanoyl-[ACP] + holo-[ACP] + CO2</text>
        <dbReference type="Rhea" id="RHEA:41916"/>
        <dbReference type="Rhea" id="RHEA-COMP:9623"/>
        <dbReference type="Rhea" id="RHEA-COMP:9652"/>
        <dbReference type="Rhea" id="RHEA-COMP:9653"/>
        <dbReference type="Rhea" id="RHEA-COMP:9685"/>
        <dbReference type="ChEBI" id="CHEBI:15378"/>
        <dbReference type="ChEBI" id="CHEBI:16526"/>
        <dbReference type="ChEBI" id="CHEBI:64479"/>
        <dbReference type="ChEBI" id="CHEBI:78449"/>
        <dbReference type="ChEBI" id="CHEBI:78483"/>
        <dbReference type="ChEBI" id="CHEBI:78487"/>
    </reaction>
    <physiologicalReaction direction="left-to-right" evidence="29">
        <dbReference type="Rhea" id="RHEA:41917"/>
    </physiologicalReaction>
</comment>
<evidence type="ECO:0000256" key="8">
    <source>
        <dbReference type="ARBA" id="ARBA00023332"/>
    </source>
</evidence>
<dbReference type="InterPro" id="IPR032821">
    <property type="entry name" value="PKS_assoc"/>
</dbReference>
<evidence type="ECO:0000256" key="5">
    <source>
        <dbReference type="ARBA" id="ARBA00022799"/>
    </source>
</evidence>
<dbReference type="InterPro" id="IPR049391">
    <property type="entry name" value="FAS_pseudo-KR"/>
</dbReference>
<dbReference type="STRING" id="471704.A0A151JRB8"/>
<comment type="catalytic activity">
    <reaction evidence="38">
        <text>3-oxotetradecanoyl-[ACP] + NADPH + H(+) = (3R)-hydroxytetradecanoyl-[ACP] + NADP(+)</text>
        <dbReference type="Rhea" id="RHEA:41888"/>
        <dbReference type="Rhea" id="RHEA-COMP:9645"/>
        <dbReference type="Rhea" id="RHEA-COMP:9646"/>
        <dbReference type="ChEBI" id="CHEBI:15378"/>
        <dbReference type="ChEBI" id="CHEBI:57783"/>
        <dbReference type="ChEBI" id="CHEBI:58349"/>
        <dbReference type="ChEBI" id="CHEBI:78473"/>
        <dbReference type="ChEBI" id="CHEBI:78474"/>
    </reaction>
    <physiologicalReaction direction="left-to-right" evidence="38">
        <dbReference type="Rhea" id="RHEA:41889"/>
    </physiologicalReaction>
</comment>
<dbReference type="InterPro" id="IPR050091">
    <property type="entry name" value="PKS_NRPS_Biosynth_Enz"/>
</dbReference>
<evidence type="ECO:0000256" key="34">
    <source>
        <dbReference type="ARBA" id="ARBA00048571"/>
    </source>
</evidence>
<dbReference type="Gene3D" id="3.40.50.720">
    <property type="entry name" value="NAD(P)-binding Rossmann-like Domain"/>
    <property type="match status" value="1"/>
</dbReference>
<dbReference type="SMART" id="SM00822">
    <property type="entry name" value="PKS_KR"/>
    <property type="match status" value="1"/>
</dbReference>
<dbReference type="Pfam" id="PF00698">
    <property type="entry name" value="Acyl_transf_1"/>
    <property type="match status" value="1"/>
</dbReference>
<comment type="catalytic activity">
    <reaction evidence="16">
        <text>(3R)-hydroxybutanoyl-[ACP] = (2E)-butenoyl-[ACP] + H2O</text>
        <dbReference type="Rhea" id="RHEA:41808"/>
        <dbReference type="Rhea" id="RHEA-COMP:9626"/>
        <dbReference type="Rhea" id="RHEA-COMP:9627"/>
        <dbReference type="ChEBI" id="CHEBI:15377"/>
        <dbReference type="ChEBI" id="CHEBI:78451"/>
        <dbReference type="ChEBI" id="CHEBI:78453"/>
    </reaction>
    <physiologicalReaction direction="left-to-right" evidence="16">
        <dbReference type="Rhea" id="RHEA:41809"/>
    </physiologicalReaction>
</comment>
<dbReference type="SMART" id="SM00825">
    <property type="entry name" value="PKS_KS"/>
    <property type="match status" value="1"/>
</dbReference>
<keyword evidence="2" id="KW-0596">Phosphopantetheine</keyword>
<dbReference type="FunFam" id="3.40.50.720:FF:000209">
    <property type="entry name" value="Polyketide synthase Pks12"/>
    <property type="match status" value="1"/>
</dbReference>
<evidence type="ECO:0000256" key="31">
    <source>
        <dbReference type="ARBA" id="ARBA00048289"/>
    </source>
</evidence>
<evidence type="ECO:0000256" key="15">
    <source>
        <dbReference type="ARBA" id="ARBA00023401"/>
    </source>
</evidence>
<comment type="catalytic activity">
    <reaction evidence="14">
        <text>(3R)-hydroxyoctadecanoyl-[ACP] = (2E)-octadecenoyl-[ACP] + H2O</text>
        <dbReference type="Rhea" id="RHEA:41924"/>
        <dbReference type="Rhea" id="RHEA-COMP:9654"/>
        <dbReference type="Rhea" id="RHEA-COMP:9655"/>
        <dbReference type="ChEBI" id="CHEBI:15377"/>
        <dbReference type="ChEBI" id="CHEBI:78488"/>
        <dbReference type="ChEBI" id="CHEBI:78489"/>
    </reaction>
    <physiologicalReaction direction="left-to-right" evidence="14">
        <dbReference type="Rhea" id="RHEA:41925"/>
    </physiologicalReaction>
</comment>
<dbReference type="InterPro" id="IPR036736">
    <property type="entry name" value="ACP-like_sf"/>
</dbReference>
<evidence type="ECO:0000256" key="32">
    <source>
        <dbReference type="ARBA" id="ARBA00048420"/>
    </source>
</evidence>
<evidence type="ECO:0000313" key="53">
    <source>
        <dbReference type="Proteomes" id="UP000078492"/>
    </source>
</evidence>
<evidence type="ECO:0000256" key="23">
    <source>
        <dbReference type="ARBA" id="ARBA00047500"/>
    </source>
</evidence>
<dbReference type="Proteomes" id="UP000078492">
    <property type="component" value="Unassembled WGS sequence"/>
</dbReference>
<evidence type="ECO:0000256" key="41">
    <source>
        <dbReference type="ARBA" id="ARBA00049171"/>
    </source>
</evidence>
<feature type="domain" description="Ketosynthase family 3 (KS3)" evidence="50">
    <location>
        <begin position="18"/>
        <end position="424"/>
    </location>
</feature>
<dbReference type="InterPro" id="IPR020841">
    <property type="entry name" value="PKS_Beta-ketoAc_synthase_dom"/>
</dbReference>
<evidence type="ECO:0000256" key="44">
    <source>
        <dbReference type="ARBA" id="ARBA00049422"/>
    </source>
</evidence>
<evidence type="ECO:0000256" key="26">
    <source>
        <dbReference type="ARBA" id="ARBA00047897"/>
    </source>
</evidence>
<comment type="catalytic activity">
    <reaction evidence="15">
        <text>(3R)-hydroxyhexadecanoyl-[ACP] = (2E)-hexadecenoyl-[ACP] + H2O</text>
        <dbReference type="Rhea" id="RHEA:41908"/>
        <dbReference type="Rhea" id="RHEA-COMP:9650"/>
        <dbReference type="Rhea" id="RHEA-COMP:9651"/>
        <dbReference type="ChEBI" id="CHEBI:15377"/>
        <dbReference type="ChEBI" id="CHEBI:78480"/>
        <dbReference type="ChEBI" id="CHEBI:78481"/>
    </reaction>
    <physiologicalReaction direction="left-to-right" evidence="15">
        <dbReference type="Rhea" id="RHEA:41909"/>
    </physiologicalReaction>
</comment>
<dbReference type="PROSITE" id="PS00606">
    <property type="entry name" value="KS3_1"/>
    <property type="match status" value="1"/>
</dbReference>
<comment type="catalytic activity">
    <reaction evidence="13">
        <text>(3R)-hydroxytetradecanoyl-[ACP] = (2E)-tetradecenoyl-[ACP] + H2O</text>
        <dbReference type="Rhea" id="RHEA:41892"/>
        <dbReference type="Rhea" id="RHEA-COMP:9646"/>
        <dbReference type="Rhea" id="RHEA-COMP:9647"/>
        <dbReference type="ChEBI" id="CHEBI:15377"/>
        <dbReference type="ChEBI" id="CHEBI:78474"/>
        <dbReference type="ChEBI" id="CHEBI:78475"/>
    </reaction>
    <physiologicalReaction direction="left-to-right" evidence="13">
        <dbReference type="Rhea" id="RHEA:41893"/>
    </physiologicalReaction>
</comment>
<comment type="catalytic activity">
    <reaction evidence="40">
        <text>decanoyl-[ACP] + malonyl-[ACP] + H(+) = 3-oxododecanoyl-[ACP] + holo-[ACP] + CO2</text>
        <dbReference type="Rhea" id="RHEA:41868"/>
        <dbReference type="Rhea" id="RHEA-COMP:9623"/>
        <dbReference type="Rhea" id="RHEA-COMP:9640"/>
        <dbReference type="Rhea" id="RHEA-COMP:9641"/>
        <dbReference type="Rhea" id="RHEA-COMP:9685"/>
        <dbReference type="ChEBI" id="CHEBI:15378"/>
        <dbReference type="ChEBI" id="CHEBI:16526"/>
        <dbReference type="ChEBI" id="CHEBI:64479"/>
        <dbReference type="ChEBI" id="CHEBI:78449"/>
        <dbReference type="ChEBI" id="CHEBI:78468"/>
        <dbReference type="ChEBI" id="CHEBI:78469"/>
    </reaction>
    <physiologicalReaction direction="left-to-right" evidence="40">
        <dbReference type="Rhea" id="RHEA:41869"/>
    </physiologicalReaction>
</comment>
<evidence type="ECO:0000256" key="11">
    <source>
        <dbReference type="ARBA" id="ARBA00023388"/>
    </source>
</evidence>
<evidence type="ECO:0000256" key="6">
    <source>
        <dbReference type="ARBA" id="ARBA00022898"/>
    </source>
</evidence>
<dbReference type="InterPro" id="IPR020843">
    <property type="entry name" value="ER"/>
</dbReference>
<evidence type="ECO:0000256" key="24">
    <source>
        <dbReference type="ARBA" id="ARBA00047578"/>
    </source>
</evidence>
<dbReference type="Gene3D" id="3.40.366.10">
    <property type="entry name" value="Malonyl-Coenzyme A Acyl Carrier Protein, domain 2"/>
    <property type="match status" value="1"/>
</dbReference>
<protein>
    <submittedName>
        <fullName evidence="52">Fatty acid synthase</fullName>
    </submittedName>
</protein>
<evidence type="ECO:0000256" key="4">
    <source>
        <dbReference type="ARBA" id="ARBA00022679"/>
    </source>
</evidence>
<dbReference type="PANTHER" id="PTHR43775">
    <property type="entry name" value="FATTY ACID SYNTHASE"/>
    <property type="match status" value="1"/>
</dbReference>
<evidence type="ECO:0000256" key="33">
    <source>
        <dbReference type="ARBA" id="ARBA00048506"/>
    </source>
</evidence>
<dbReference type="InterPro" id="IPR049552">
    <property type="entry name" value="PKS_DH_N"/>
</dbReference>
<dbReference type="SMART" id="SM00827">
    <property type="entry name" value="PKS_AT"/>
    <property type="match status" value="1"/>
</dbReference>
<keyword evidence="53" id="KW-1185">Reference proteome</keyword>
<evidence type="ECO:0000256" key="2">
    <source>
        <dbReference type="ARBA" id="ARBA00022450"/>
    </source>
</evidence>
<comment type="function">
    <text evidence="17">Fatty acid synthetase is a multifunctional enzyme that catalyzes the de novo biosynthesis of long-chain saturated fatty acids starting from acetyl-CoA and malonyl-CoA in the presence of NADPH. This multifunctional protein contains 7 catalytic activities and a site for the binding of the prosthetic group 4'-phosphopantetheine of the acyl carrier protein ([ACP]) domain.</text>
</comment>
<comment type="catalytic activity">
    <reaction evidence="25">
        <text>(2E)-hexadecenoyl-[ACP] + NADPH + H(+) = hexadecanoyl-[ACP] + NADP(+)</text>
        <dbReference type="Rhea" id="RHEA:41912"/>
        <dbReference type="Rhea" id="RHEA-COMP:9651"/>
        <dbReference type="Rhea" id="RHEA-COMP:9652"/>
        <dbReference type="ChEBI" id="CHEBI:15378"/>
        <dbReference type="ChEBI" id="CHEBI:57783"/>
        <dbReference type="ChEBI" id="CHEBI:58349"/>
        <dbReference type="ChEBI" id="CHEBI:78481"/>
        <dbReference type="ChEBI" id="CHEBI:78483"/>
    </reaction>
    <physiologicalReaction direction="left-to-right" evidence="25">
        <dbReference type="Rhea" id="RHEA:41913"/>
    </physiologicalReaction>
</comment>
<dbReference type="InterPro" id="IPR009081">
    <property type="entry name" value="PP-bd_ACP"/>
</dbReference>
<dbReference type="Pfam" id="PF21089">
    <property type="entry name" value="PKS_DH_N"/>
    <property type="match status" value="1"/>
</dbReference>
<evidence type="ECO:0000259" key="49">
    <source>
        <dbReference type="PROSITE" id="PS50075"/>
    </source>
</evidence>
<dbReference type="EMBL" id="KQ978607">
    <property type="protein sequence ID" value="KYN29892.1"/>
    <property type="molecule type" value="Genomic_DNA"/>
</dbReference>
<evidence type="ECO:0000256" key="38">
    <source>
        <dbReference type="ARBA" id="ARBA00048935"/>
    </source>
</evidence>
<comment type="catalytic activity">
    <reaction evidence="45">
        <text>butanoyl-[ACP] + malonyl-[ACP] + H(+) = 3-oxohexanoyl-[ACP] + holo-[ACP] + CO2</text>
        <dbReference type="Rhea" id="RHEA:41820"/>
        <dbReference type="Rhea" id="RHEA-COMP:9623"/>
        <dbReference type="Rhea" id="RHEA-COMP:9628"/>
        <dbReference type="Rhea" id="RHEA-COMP:9629"/>
        <dbReference type="Rhea" id="RHEA-COMP:9685"/>
        <dbReference type="ChEBI" id="CHEBI:15378"/>
        <dbReference type="ChEBI" id="CHEBI:16526"/>
        <dbReference type="ChEBI" id="CHEBI:64479"/>
        <dbReference type="ChEBI" id="CHEBI:78449"/>
        <dbReference type="ChEBI" id="CHEBI:78454"/>
        <dbReference type="ChEBI" id="CHEBI:78456"/>
    </reaction>
    <physiologicalReaction direction="left-to-right" evidence="45">
        <dbReference type="Rhea" id="RHEA:41821"/>
    </physiologicalReaction>
</comment>
<evidence type="ECO:0000256" key="3">
    <source>
        <dbReference type="ARBA" id="ARBA00022553"/>
    </source>
</evidence>
<proteinExistence type="predicted"/>
<dbReference type="Gene3D" id="3.40.50.1820">
    <property type="entry name" value="alpha/beta hydrolase"/>
    <property type="match status" value="1"/>
</dbReference>
<feature type="non-terminal residue" evidence="52">
    <location>
        <position position="1"/>
    </location>
</feature>
<keyword evidence="3" id="KW-0597">Phosphoprotein</keyword>
<feature type="region of interest" description="C-terminal hotdog fold" evidence="48">
    <location>
        <begin position="999"/>
        <end position="1134"/>
    </location>
</feature>
<dbReference type="SUPFAM" id="SSF53474">
    <property type="entry name" value="alpha/beta-Hydrolases"/>
    <property type="match status" value="1"/>
</dbReference>
<comment type="catalytic activity">
    <reaction evidence="21">
        <text>3-oxodecanoyl-[ACP] + NADPH + H(+) = (3R)-hydroxydecanoyl-[ACP] + NADP(+)</text>
        <dbReference type="Rhea" id="RHEA:41856"/>
        <dbReference type="Rhea" id="RHEA-COMP:9637"/>
        <dbReference type="Rhea" id="RHEA-COMP:9638"/>
        <dbReference type="ChEBI" id="CHEBI:15378"/>
        <dbReference type="ChEBI" id="CHEBI:57783"/>
        <dbReference type="ChEBI" id="CHEBI:58349"/>
        <dbReference type="ChEBI" id="CHEBI:78464"/>
        <dbReference type="ChEBI" id="CHEBI:78466"/>
    </reaction>
    <physiologicalReaction direction="left-to-right" evidence="21">
        <dbReference type="Rhea" id="RHEA:41857"/>
    </physiologicalReaction>
</comment>
<keyword evidence="4" id="KW-0808">Transferase</keyword>
<dbReference type="InterPro" id="IPR001031">
    <property type="entry name" value="Thioesterase"/>
</dbReference>
<comment type="catalytic activity">
    <reaction evidence="11">
        <text>(3R)-hydroxydecanoyl-[ACP] = (2E)-decenoyl-[ACP] + H2O</text>
        <dbReference type="Rhea" id="RHEA:41860"/>
        <dbReference type="Rhea" id="RHEA-COMP:9638"/>
        <dbReference type="Rhea" id="RHEA-COMP:9639"/>
        <dbReference type="ChEBI" id="CHEBI:15377"/>
        <dbReference type="ChEBI" id="CHEBI:78466"/>
        <dbReference type="ChEBI" id="CHEBI:78467"/>
    </reaction>
    <physiologicalReaction direction="left-to-right" evidence="11">
        <dbReference type="Rhea" id="RHEA:41861"/>
    </physiologicalReaction>
</comment>
<gene>
    <name evidence="52" type="ORF">ALC57_00637</name>
</gene>
<comment type="catalytic activity">
    <reaction evidence="23">
        <text>(2E)-butenoyl-[ACP] + NADPH + H(+) = butanoyl-[ACP] + NADP(+)</text>
        <dbReference type="Rhea" id="RHEA:41812"/>
        <dbReference type="Rhea" id="RHEA-COMP:9627"/>
        <dbReference type="Rhea" id="RHEA-COMP:9628"/>
        <dbReference type="ChEBI" id="CHEBI:15378"/>
        <dbReference type="ChEBI" id="CHEBI:57783"/>
        <dbReference type="ChEBI" id="CHEBI:58349"/>
        <dbReference type="ChEBI" id="CHEBI:78453"/>
        <dbReference type="ChEBI" id="CHEBI:78454"/>
    </reaction>
    <physiologicalReaction direction="left-to-right" evidence="23">
        <dbReference type="Rhea" id="RHEA:41813"/>
    </physiologicalReaction>
</comment>
<dbReference type="SUPFAM" id="SSF53901">
    <property type="entry name" value="Thiolase-like"/>
    <property type="match status" value="1"/>
</dbReference>
<comment type="catalytic activity">
    <reaction evidence="19">
        <text>hexanoyl-[ACP] + malonyl-[ACP] + H(+) = 3-oxooctanoyl-[ACP] + holo-[ACP] + CO2</text>
        <dbReference type="Rhea" id="RHEA:41836"/>
        <dbReference type="Rhea" id="RHEA-COMP:9623"/>
        <dbReference type="Rhea" id="RHEA-COMP:9632"/>
        <dbReference type="Rhea" id="RHEA-COMP:9633"/>
        <dbReference type="Rhea" id="RHEA-COMP:9685"/>
        <dbReference type="ChEBI" id="CHEBI:15378"/>
        <dbReference type="ChEBI" id="CHEBI:16526"/>
        <dbReference type="ChEBI" id="CHEBI:64479"/>
        <dbReference type="ChEBI" id="CHEBI:78449"/>
        <dbReference type="ChEBI" id="CHEBI:78459"/>
        <dbReference type="ChEBI" id="CHEBI:78460"/>
    </reaction>
    <physiologicalReaction direction="left-to-right" evidence="19">
        <dbReference type="Rhea" id="RHEA:41837"/>
    </physiologicalReaction>
</comment>
<evidence type="ECO:0000256" key="42">
    <source>
        <dbReference type="ARBA" id="ARBA00049263"/>
    </source>
</evidence>
<dbReference type="GO" id="GO:0016297">
    <property type="term" value="F:fatty acyl-[ACP] hydrolase activity"/>
    <property type="evidence" value="ECO:0007669"/>
    <property type="project" value="UniProtKB-EC"/>
</dbReference>
<comment type="catalytic activity">
    <reaction evidence="37">
        <text>hexadecanoyl-[ACP] + H2O = hexadecanoate + holo-[ACP] + H(+)</text>
        <dbReference type="Rhea" id="RHEA:41932"/>
        <dbReference type="Rhea" id="RHEA-COMP:9652"/>
        <dbReference type="Rhea" id="RHEA-COMP:9685"/>
        <dbReference type="ChEBI" id="CHEBI:7896"/>
        <dbReference type="ChEBI" id="CHEBI:15377"/>
        <dbReference type="ChEBI" id="CHEBI:15378"/>
        <dbReference type="ChEBI" id="CHEBI:64479"/>
        <dbReference type="ChEBI" id="CHEBI:78483"/>
        <dbReference type="EC" id="3.1.2.14"/>
    </reaction>
    <physiologicalReaction direction="left-to-right" evidence="37">
        <dbReference type="Rhea" id="RHEA:41933"/>
    </physiologicalReaction>
</comment>
<dbReference type="Pfam" id="PF13602">
    <property type="entry name" value="ADH_zinc_N_2"/>
    <property type="match status" value="1"/>
</dbReference>
<dbReference type="UniPathway" id="UPA00094"/>
<comment type="catalytic activity">
    <reaction evidence="20">
        <text>a (3R)-hydroxyacyl-[ACP] + NADP(+) = a 3-oxoacyl-[ACP] + NADPH + H(+)</text>
        <dbReference type="Rhea" id="RHEA:17397"/>
        <dbReference type="Rhea" id="RHEA-COMP:9916"/>
        <dbReference type="Rhea" id="RHEA-COMP:9945"/>
        <dbReference type="ChEBI" id="CHEBI:15378"/>
        <dbReference type="ChEBI" id="CHEBI:57783"/>
        <dbReference type="ChEBI" id="CHEBI:58349"/>
        <dbReference type="ChEBI" id="CHEBI:78776"/>
        <dbReference type="ChEBI" id="CHEBI:78827"/>
        <dbReference type="EC" id="1.1.1.100"/>
    </reaction>
    <physiologicalReaction direction="right-to-left" evidence="20">
        <dbReference type="Rhea" id="RHEA:17399"/>
    </physiologicalReaction>
</comment>
<dbReference type="GO" id="GO:0004315">
    <property type="term" value="F:3-oxoacyl-[acyl-carrier-protein] synthase activity"/>
    <property type="evidence" value="ECO:0007669"/>
    <property type="project" value="UniProtKB-EC"/>
</dbReference>
<dbReference type="Pfam" id="PF08659">
    <property type="entry name" value="KR"/>
    <property type="match status" value="1"/>
</dbReference>
<evidence type="ECO:0000256" key="25">
    <source>
        <dbReference type="ARBA" id="ARBA00047810"/>
    </source>
</evidence>
<dbReference type="InterPro" id="IPR016035">
    <property type="entry name" value="Acyl_Trfase/lysoPLipase"/>
</dbReference>
<comment type="catalytic activity">
    <reaction evidence="43">
        <text>3-oxohexadecanoyl-[ACP] + NADPH + H(+) = (3R)-hydroxyhexadecanoyl-[ACP] + NADP(+)</text>
        <dbReference type="Rhea" id="RHEA:41904"/>
        <dbReference type="Rhea" id="RHEA-COMP:9649"/>
        <dbReference type="Rhea" id="RHEA-COMP:9650"/>
        <dbReference type="ChEBI" id="CHEBI:15378"/>
        <dbReference type="ChEBI" id="CHEBI:57783"/>
        <dbReference type="ChEBI" id="CHEBI:58349"/>
        <dbReference type="ChEBI" id="CHEBI:78478"/>
        <dbReference type="ChEBI" id="CHEBI:78480"/>
    </reaction>
    <physiologicalReaction direction="left-to-right" evidence="43">
        <dbReference type="Rhea" id="RHEA:41905"/>
    </physiologicalReaction>
</comment>
<dbReference type="InterPro" id="IPR014043">
    <property type="entry name" value="Acyl_transferase_dom"/>
</dbReference>
<dbReference type="GO" id="GO:0004316">
    <property type="term" value="F:3-oxoacyl-[acyl-carrier-protein] reductase (NADPH) activity"/>
    <property type="evidence" value="ECO:0007669"/>
    <property type="project" value="UniProtKB-EC"/>
</dbReference>
<comment type="catalytic activity">
    <reaction evidence="39">
        <text>(2E)-octadecenoyl-[ACP] + NADPH + H(+) = octadecanoyl-[ACP] + NADP(+)</text>
        <dbReference type="Rhea" id="RHEA:41928"/>
        <dbReference type="Rhea" id="RHEA-COMP:9655"/>
        <dbReference type="Rhea" id="RHEA-COMP:9656"/>
        <dbReference type="ChEBI" id="CHEBI:15378"/>
        <dbReference type="ChEBI" id="CHEBI:57783"/>
        <dbReference type="ChEBI" id="CHEBI:58349"/>
        <dbReference type="ChEBI" id="CHEBI:78489"/>
        <dbReference type="ChEBI" id="CHEBI:78495"/>
    </reaction>
    <physiologicalReaction direction="left-to-right" evidence="39">
        <dbReference type="Rhea" id="RHEA:41929"/>
    </physiologicalReaction>
</comment>
<evidence type="ECO:0000256" key="17">
    <source>
        <dbReference type="ARBA" id="ARBA00023442"/>
    </source>
</evidence>
<name>A0A151JRB8_9HYME</name>
<dbReference type="Gene3D" id="3.90.180.10">
    <property type="entry name" value="Medium-chain alcohol dehydrogenases, catalytic domain"/>
    <property type="match status" value="1"/>
</dbReference>
<dbReference type="InterPro" id="IPR018201">
    <property type="entry name" value="Ketoacyl_synth_AS"/>
</dbReference>